<comment type="catalytic activity">
    <reaction evidence="8">
        <text>L-histidyl-[protein] + UTP = N(tele)-(5'-uridylyl)-L-histidyl-[protein] + diphosphate</text>
        <dbReference type="Rhea" id="RHEA:83891"/>
        <dbReference type="Rhea" id="RHEA-COMP:9745"/>
        <dbReference type="Rhea" id="RHEA-COMP:20239"/>
        <dbReference type="ChEBI" id="CHEBI:29979"/>
        <dbReference type="ChEBI" id="CHEBI:33019"/>
        <dbReference type="ChEBI" id="CHEBI:46398"/>
        <dbReference type="ChEBI" id="CHEBI:233474"/>
    </reaction>
</comment>
<feature type="binding site" evidence="8">
    <location>
        <position position="135"/>
    </location>
    <ligand>
        <name>ATP</name>
        <dbReference type="ChEBI" id="CHEBI:30616"/>
    </ligand>
</feature>
<evidence type="ECO:0000256" key="1">
    <source>
        <dbReference type="ARBA" id="ARBA00009747"/>
    </source>
</evidence>
<feature type="region of interest" description="Disordered" evidence="9">
    <location>
        <begin position="481"/>
        <end position="500"/>
    </location>
</feature>
<keyword evidence="8" id="KW-0464">Manganese</keyword>
<evidence type="ECO:0000256" key="6">
    <source>
        <dbReference type="ARBA" id="ARBA00022840"/>
    </source>
</evidence>
<dbReference type="PANTHER" id="PTHR32057">
    <property type="entry name" value="PROTEIN ADENYLYLTRANSFERASE SELO, MITOCHONDRIAL"/>
    <property type="match status" value="1"/>
</dbReference>
<evidence type="ECO:0000256" key="8">
    <source>
        <dbReference type="HAMAP-Rule" id="MF_00692"/>
    </source>
</evidence>
<keyword evidence="3 8" id="KW-0548">Nucleotidyltransferase</keyword>
<feature type="binding site" evidence="8">
    <location>
        <position position="99"/>
    </location>
    <ligand>
        <name>ATP</name>
        <dbReference type="ChEBI" id="CHEBI:30616"/>
    </ligand>
</feature>
<protein>
    <recommendedName>
        <fullName evidence="8">Protein nucleotidyltransferase YdiU</fullName>
        <ecNumber evidence="8">2.7.7.-</ecNumber>
    </recommendedName>
    <alternativeName>
        <fullName evidence="8">Protein adenylyltransferase YdiU</fullName>
        <ecNumber evidence="8">2.7.7.108</ecNumber>
    </alternativeName>
    <alternativeName>
        <fullName evidence="8">Protein uridylyltransferase YdiU</fullName>
        <ecNumber evidence="8">2.7.7.-</ecNumber>
    </alternativeName>
</protein>
<feature type="binding site" evidence="8">
    <location>
        <position position="134"/>
    </location>
    <ligand>
        <name>ATP</name>
        <dbReference type="ChEBI" id="CHEBI:30616"/>
    </ligand>
</feature>
<keyword evidence="4 8" id="KW-0479">Metal-binding</keyword>
<evidence type="ECO:0000256" key="2">
    <source>
        <dbReference type="ARBA" id="ARBA00022679"/>
    </source>
</evidence>
<dbReference type="NCBIfam" id="NF000658">
    <property type="entry name" value="PRK00029.1"/>
    <property type="match status" value="1"/>
</dbReference>
<feature type="binding site" evidence="8">
    <location>
        <position position="101"/>
    </location>
    <ligand>
        <name>ATP</name>
        <dbReference type="ChEBI" id="CHEBI:30616"/>
    </ligand>
</feature>
<comment type="catalytic activity">
    <reaction evidence="8">
        <text>L-tyrosyl-[protein] + ATP = O-(5'-adenylyl)-L-tyrosyl-[protein] + diphosphate</text>
        <dbReference type="Rhea" id="RHEA:54288"/>
        <dbReference type="Rhea" id="RHEA-COMP:10136"/>
        <dbReference type="Rhea" id="RHEA-COMP:13846"/>
        <dbReference type="ChEBI" id="CHEBI:30616"/>
        <dbReference type="ChEBI" id="CHEBI:33019"/>
        <dbReference type="ChEBI" id="CHEBI:46858"/>
        <dbReference type="ChEBI" id="CHEBI:83624"/>
        <dbReference type="EC" id="2.7.7.108"/>
    </reaction>
</comment>
<dbReference type="GO" id="GO:0070733">
    <property type="term" value="F:AMPylase activity"/>
    <property type="evidence" value="ECO:0007669"/>
    <property type="project" value="UniProtKB-EC"/>
</dbReference>
<comment type="caution">
    <text evidence="10">The sequence shown here is derived from an EMBL/GenBank/DDBJ whole genome shotgun (WGS) entry which is preliminary data.</text>
</comment>
<reference evidence="10 11" key="1">
    <citation type="submission" date="2019-06" db="EMBL/GenBank/DDBJ databases">
        <title>Rhizobium sp. CL12 isolated from roots of soybean.</title>
        <authorList>
            <person name="Wang C."/>
        </authorList>
    </citation>
    <scope>NUCLEOTIDE SEQUENCE [LARGE SCALE GENOMIC DNA]</scope>
    <source>
        <strain evidence="10 11">CL12</strain>
    </source>
</reference>
<dbReference type="OrthoDB" id="9776281at2"/>
<comment type="similarity">
    <text evidence="1 8">Belongs to the SELO family.</text>
</comment>
<gene>
    <name evidence="8" type="primary">ydiU</name>
    <name evidence="8" type="synonym">selO</name>
    <name evidence="10" type="ORF">FJQ55_13015</name>
</gene>
<dbReference type="HAMAP" id="MF_00692">
    <property type="entry name" value="SelO"/>
    <property type="match status" value="1"/>
</dbReference>
<sequence length="500" mass="54267">MLRPRLIRSPGSTFLFAFDNTYAGLPNHFHRPAKPAAARAPKLIRFNHALAEELGLDVAGADDERLAQVFSGQVIPVGAAPLAQAYAGHQFGHFNPQLGDGRALLLGEVVSPTGARFDIQLKGSGPTAFSRRGDGMAALGPVLREYIVSEAFAALGVPATRALAAVSTGEQVARETMLPGAVFTRVAASHIRVGTFQFFAAQGDEDAVRALADYVIDRHYPEARTAENPYLAMLTLVAERQARLIARWLSIGFIHGVMNTDNMAISGETIDFGPCAFLDEYDPRKVFSSIDERGRYAYANQPGIGQWNIARLAECLLPLLDADEEKAIEAANGVLKAYGDVFQAAWLRAFRDKLGITGEAEDDRALVSDFLELLHQGGADFTLTFRTLSKVAGGAAVETLTDIFSAPLGLSDWLTRWRARIDDGRTAAERQAAMEAVNPALIPRNHRIEEAIAAAVYGDFSFFHRLVEALATPYVEDPATADLRLPPTPEERVTRTFCGT</sequence>
<keyword evidence="11" id="KW-1185">Reference proteome</keyword>
<proteinExistence type="inferred from homology"/>
<dbReference type="EC" id="2.7.7.-" evidence="8"/>
<name>A0A504UM06_9HYPH</name>
<feature type="binding site" evidence="8">
    <location>
        <position position="271"/>
    </location>
    <ligand>
        <name>Mg(2+)</name>
        <dbReference type="ChEBI" id="CHEBI:18420"/>
    </ligand>
</feature>
<comment type="function">
    <text evidence="8">Nucleotidyltransferase involved in the post-translational modification of proteins. It can catalyze the addition of adenosine monophosphate (AMP) or uridine monophosphate (UMP) to a protein, resulting in modifications known as AMPylation and UMPylation.</text>
</comment>
<evidence type="ECO:0000313" key="11">
    <source>
        <dbReference type="Proteomes" id="UP000316429"/>
    </source>
</evidence>
<comment type="catalytic activity">
    <reaction evidence="8">
        <text>L-seryl-[protein] + ATP = 3-O-(5'-adenylyl)-L-seryl-[protein] + diphosphate</text>
        <dbReference type="Rhea" id="RHEA:58120"/>
        <dbReference type="Rhea" id="RHEA-COMP:9863"/>
        <dbReference type="Rhea" id="RHEA-COMP:15073"/>
        <dbReference type="ChEBI" id="CHEBI:29999"/>
        <dbReference type="ChEBI" id="CHEBI:30616"/>
        <dbReference type="ChEBI" id="CHEBI:33019"/>
        <dbReference type="ChEBI" id="CHEBI:142516"/>
        <dbReference type="EC" id="2.7.7.108"/>
    </reaction>
</comment>
<comment type="catalytic activity">
    <reaction evidence="8">
        <text>L-threonyl-[protein] + ATP = 3-O-(5'-adenylyl)-L-threonyl-[protein] + diphosphate</text>
        <dbReference type="Rhea" id="RHEA:54292"/>
        <dbReference type="Rhea" id="RHEA-COMP:11060"/>
        <dbReference type="Rhea" id="RHEA-COMP:13847"/>
        <dbReference type="ChEBI" id="CHEBI:30013"/>
        <dbReference type="ChEBI" id="CHEBI:30616"/>
        <dbReference type="ChEBI" id="CHEBI:33019"/>
        <dbReference type="ChEBI" id="CHEBI:138113"/>
        <dbReference type="EC" id="2.7.7.108"/>
    </reaction>
</comment>
<dbReference type="Proteomes" id="UP000316429">
    <property type="component" value="Unassembled WGS sequence"/>
</dbReference>
<accession>A0A504UM06</accession>
<dbReference type="RefSeq" id="WP_140828456.1">
    <property type="nucleotide sequence ID" value="NZ_VFYP01000001.1"/>
</dbReference>
<dbReference type="EMBL" id="VFYP01000001">
    <property type="protein sequence ID" value="TPP11675.1"/>
    <property type="molecule type" value="Genomic_DNA"/>
</dbReference>
<keyword evidence="6 8" id="KW-0067">ATP-binding</keyword>
<feature type="binding site" evidence="8">
    <location>
        <position position="271"/>
    </location>
    <ligand>
        <name>ATP</name>
        <dbReference type="ChEBI" id="CHEBI:30616"/>
    </ligand>
</feature>
<feature type="binding site" evidence="8">
    <location>
        <position position="102"/>
    </location>
    <ligand>
        <name>ATP</name>
        <dbReference type="ChEBI" id="CHEBI:30616"/>
    </ligand>
</feature>
<organism evidence="10 11">
    <name type="scientific">Rhizobium glycinendophyticum</name>
    <dbReference type="NCBI Taxonomy" id="2589807"/>
    <lineage>
        <taxon>Bacteria</taxon>
        <taxon>Pseudomonadati</taxon>
        <taxon>Pseudomonadota</taxon>
        <taxon>Alphaproteobacteria</taxon>
        <taxon>Hyphomicrobiales</taxon>
        <taxon>Rhizobiaceae</taxon>
        <taxon>Rhizobium/Agrobacterium group</taxon>
        <taxon>Rhizobium</taxon>
    </lineage>
</organism>
<feature type="active site" description="Proton acceptor" evidence="8">
    <location>
        <position position="261"/>
    </location>
</feature>
<feature type="binding site" evidence="8">
    <location>
        <position position="185"/>
    </location>
    <ligand>
        <name>ATP</name>
        <dbReference type="ChEBI" id="CHEBI:30616"/>
    </ligand>
</feature>
<dbReference type="GO" id="GO:0000287">
    <property type="term" value="F:magnesium ion binding"/>
    <property type="evidence" value="ECO:0007669"/>
    <property type="project" value="UniProtKB-UniRule"/>
</dbReference>
<evidence type="ECO:0000256" key="5">
    <source>
        <dbReference type="ARBA" id="ARBA00022741"/>
    </source>
</evidence>
<feature type="binding site" evidence="8">
    <location>
        <position position="262"/>
    </location>
    <ligand>
        <name>Mg(2+)</name>
        <dbReference type="ChEBI" id="CHEBI:18420"/>
    </ligand>
</feature>
<dbReference type="GO" id="GO:0030145">
    <property type="term" value="F:manganese ion binding"/>
    <property type="evidence" value="ECO:0007669"/>
    <property type="project" value="UniProtKB-UniRule"/>
</dbReference>
<evidence type="ECO:0000313" key="10">
    <source>
        <dbReference type="EMBL" id="TPP11675.1"/>
    </source>
</evidence>
<comment type="catalytic activity">
    <reaction evidence="8">
        <text>L-tyrosyl-[protein] + UTP = O-(5'-uridylyl)-L-tyrosyl-[protein] + diphosphate</text>
        <dbReference type="Rhea" id="RHEA:83887"/>
        <dbReference type="Rhea" id="RHEA-COMP:10136"/>
        <dbReference type="Rhea" id="RHEA-COMP:20238"/>
        <dbReference type="ChEBI" id="CHEBI:33019"/>
        <dbReference type="ChEBI" id="CHEBI:46398"/>
        <dbReference type="ChEBI" id="CHEBI:46858"/>
        <dbReference type="ChEBI" id="CHEBI:90602"/>
    </reaction>
</comment>
<evidence type="ECO:0000256" key="9">
    <source>
        <dbReference type="SAM" id="MobiDB-lite"/>
    </source>
</evidence>
<feature type="binding site" evidence="8">
    <location>
        <position position="192"/>
    </location>
    <ligand>
        <name>ATP</name>
        <dbReference type="ChEBI" id="CHEBI:30616"/>
    </ligand>
</feature>
<dbReference type="InterPro" id="IPR003846">
    <property type="entry name" value="SelO"/>
</dbReference>
<dbReference type="PANTHER" id="PTHR32057:SF14">
    <property type="entry name" value="PROTEIN ADENYLYLTRANSFERASE SELO, MITOCHONDRIAL"/>
    <property type="match status" value="1"/>
</dbReference>
<dbReference type="GO" id="GO:0005524">
    <property type="term" value="F:ATP binding"/>
    <property type="evidence" value="ECO:0007669"/>
    <property type="project" value="UniProtKB-UniRule"/>
</dbReference>
<dbReference type="AlphaFoldDB" id="A0A504UM06"/>
<evidence type="ECO:0000256" key="7">
    <source>
        <dbReference type="ARBA" id="ARBA00022842"/>
    </source>
</evidence>
<feature type="binding site" evidence="8">
    <location>
        <position position="122"/>
    </location>
    <ligand>
        <name>ATP</name>
        <dbReference type="ChEBI" id="CHEBI:30616"/>
    </ligand>
</feature>
<comment type="cofactor">
    <cofactor evidence="8">
        <name>Mg(2+)</name>
        <dbReference type="ChEBI" id="CHEBI:18420"/>
    </cofactor>
    <cofactor evidence="8">
        <name>Mn(2+)</name>
        <dbReference type="ChEBI" id="CHEBI:29035"/>
    </cofactor>
</comment>
<keyword evidence="2 8" id="KW-0808">Transferase</keyword>
<comment type="catalytic activity">
    <reaction evidence="8">
        <text>L-seryl-[protein] + UTP = O-(5'-uridylyl)-L-seryl-[protein] + diphosphate</text>
        <dbReference type="Rhea" id="RHEA:64604"/>
        <dbReference type="Rhea" id="RHEA-COMP:9863"/>
        <dbReference type="Rhea" id="RHEA-COMP:16635"/>
        <dbReference type="ChEBI" id="CHEBI:29999"/>
        <dbReference type="ChEBI" id="CHEBI:33019"/>
        <dbReference type="ChEBI" id="CHEBI:46398"/>
        <dbReference type="ChEBI" id="CHEBI:156051"/>
    </reaction>
</comment>
<keyword evidence="5 8" id="KW-0547">Nucleotide-binding</keyword>
<dbReference type="EC" id="2.7.7.108" evidence="8"/>
<evidence type="ECO:0000256" key="4">
    <source>
        <dbReference type="ARBA" id="ARBA00022723"/>
    </source>
</evidence>
<keyword evidence="7 8" id="KW-0460">Magnesium</keyword>
<dbReference type="Pfam" id="PF02696">
    <property type="entry name" value="SelO"/>
    <property type="match status" value="1"/>
</dbReference>
<evidence type="ECO:0000256" key="3">
    <source>
        <dbReference type="ARBA" id="ARBA00022695"/>
    </source>
</evidence>